<organism evidence="3 4">
    <name type="scientific">Psychrobacillus mangrovi</name>
    <dbReference type="NCBI Taxonomy" id="3117745"/>
    <lineage>
        <taxon>Bacteria</taxon>
        <taxon>Bacillati</taxon>
        <taxon>Bacillota</taxon>
        <taxon>Bacilli</taxon>
        <taxon>Bacillales</taxon>
        <taxon>Bacillaceae</taxon>
        <taxon>Psychrobacillus</taxon>
    </lineage>
</organism>
<evidence type="ECO:0000256" key="2">
    <source>
        <dbReference type="SAM" id="SignalP"/>
    </source>
</evidence>
<name>A0ABU8F249_9BACI</name>
<dbReference type="EMBL" id="JBAWSY010000002">
    <property type="protein sequence ID" value="MEI4769067.1"/>
    <property type="molecule type" value="Genomic_DNA"/>
</dbReference>
<reference evidence="3 4" key="1">
    <citation type="submission" date="2024-01" db="EMBL/GenBank/DDBJ databases">
        <title>Seven novel Bacillus-like species.</title>
        <authorList>
            <person name="Liu G."/>
        </authorList>
    </citation>
    <scope>NUCLEOTIDE SEQUENCE [LARGE SCALE GENOMIC DNA]</scope>
    <source>
        <strain evidence="3 4">FJAT-51614</strain>
    </source>
</reference>
<proteinExistence type="predicted"/>
<protein>
    <recommendedName>
        <fullName evidence="5">Lipoprotein</fullName>
    </recommendedName>
</protein>
<evidence type="ECO:0000256" key="1">
    <source>
        <dbReference type="SAM" id="Coils"/>
    </source>
</evidence>
<feature type="coiled-coil region" evidence="1">
    <location>
        <begin position="126"/>
        <end position="153"/>
    </location>
</feature>
<comment type="caution">
    <text evidence="3">The sequence shown here is derived from an EMBL/GenBank/DDBJ whole genome shotgun (WGS) entry which is preliminary data.</text>
</comment>
<feature type="chain" id="PRO_5045766145" description="Lipoprotein" evidence="2">
    <location>
        <begin position="22"/>
        <end position="161"/>
    </location>
</feature>
<keyword evidence="4" id="KW-1185">Reference proteome</keyword>
<accession>A0ABU8F249</accession>
<dbReference type="Proteomes" id="UP001364890">
    <property type="component" value="Unassembled WGS sequence"/>
</dbReference>
<feature type="signal peptide" evidence="2">
    <location>
        <begin position="1"/>
        <end position="21"/>
    </location>
</feature>
<evidence type="ECO:0008006" key="5">
    <source>
        <dbReference type="Google" id="ProtNLM"/>
    </source>
</evidence>
<keyword evidence="1" id="KW-0175">Coiled coil</keyword>
<dbReference type="PROSITE" id="PS51257">
    <property type="entry name" value="PROKAR_LIPOPROTEIN"/>
    <property type="match status" value="1"/>
</dbReference>
<evidence type="ECO:0000313" key="4">
    <source>
        <dbReference type="Proteomes" id="UP001364890"/>
    </source>
</evidence>
<dbReference type="RefSeq" id="WP_336496612.1">
    <property type="nucleotide sequence ID" value="NZ_JBAWSY010000002.1"/>
</dbReference>
<keyword evidence="2" id="KW-0732">Signal</keyword>
<gene>
    <name evidence="3" type="ORF">WAX74_05255</name>
</gene>
<sequence length="161" mass="18589">MIKRLIFILGFSLVFALSACGDPVQDDLLNYINNEVKALEELENEAVTEYDSVIGENYVDDETTYIHIQDVVIPKYRKLIEKLEEIRPETKEVREIHELYIEASNMQFNGIVTVLAAIDAQDYDKINEANQILNEGRELMRQTLNEIEDLAKEHNVTLTDQ</sequence>
<evidence type="ECO:0000313" key="3">
    <source>
        <dbReference type="EMBL" id="MEI4769067.1"/>
    </source>
</evidence>